<accession>A0A1G9KI61</accession>
<keyword evidence="4" id="KW-0808">Transferase</keyword>
<dbReference type="InterPro" id="IPR036097">
    <property type="entry name" value="HisK_dim/P_sf"/>
</dbReference>
<dbReference type="PROSITE" id="PS50110">
    <property type="entry name" value="RESPONSE_REGULATORY"/>
    <property type="match status" value="1"/>
</dbReference>
<dbReference type="EMBL" id="FNGV01000001">
    <property type="protein sequence ID" value="SDL49302.1"/>
    <property type="molecule type" value="Genomic_DNA"/>
</dbReference>
<dbReference type="Gene3D" id="3.30.565.10">
    <property type="entry name" value="Histidine kinase-like ATPase, C-terminal domain"/>
    <property type="match status" value="1"/>
</dbReference>
<dbReference type="InterPro" id="IPR036890">
    <property type="entry name" value="HATPase_C_sf"/>
</dbReference>
<dbReference type="FunFam" id="2.60.40.10:FF:000791">
    <property type="entry name" value="Two-component system sensor histidine kinase/response regulator"/>
    <property type="match status" value="1"/>
</dbReference>
<dbReference type="InterPro" id="IPR001789">
    <property type="entry name" value="Sig_transdc_resp-reg_receiver"/>
</dbReference>
<dbReference type="InterPro" id="IPR005467">
    <property type="entry name" value="His_kinase_dom"/>
</dbReference>
<evidence type="ECO:0000256" key="9">
    <source>
        <dbReference type="SAM" id="Phobius"/>
    </source>
</evidence>
<dbReference type="CDD" id="cd00082">
    <property type="entry name" value="HisKA"/>
    <property type="match status" value="1"/>
</dbReference>
<dbReference type="InterPro" id="IPR003661">
    <property type="entry name" value="HisK_dim/P_dom"/>
</dbReference>
<dbReference type="SUPFAM" id="SSF46689">
    <property type="entry name" value="Homeodomain-like"/>
    <property type="match status" value="1"/>
</dbReference>
<dbReference type="RefSeq" id="WP_089885954.1">
    <property type="nucleotide sequence ID" value="NZ_FNGV01000001.1"/>
</dbReference>
<dbReference type="SUPFAM" id="SSF47384">
    <property type="entry name" value="Homodimeric domain of signal transducing histidine kinase"/>
    <property type="match status" value="1"/>
</dbReference>
<dbReference type="SUPFAM" id="SSF69322">
    <property type="entry name" value="Tricorn protease domain 2"/>
    <property type="match status" value="1"/>
</dbReference>
<keyword evidence="9" id="KW-0812">Transmembrane</keyword>
<dbReference type="InterPro" id="IPR003594">
    <property type="entry name" value="HATPase_dom"/>
</dbReference>
<evidence type="ECO:0000256" key="1">
    <source>
        <dbReference type="ARBA" id="ARBA00000085"/>
    </source>
</evidence>
<dbReference type="SUPFAM" id="SSF63829">
    <property type="entry name" value="Calcium-dependent phosphotriesterase"/>
    <property type="match status" value="2"/>
</dbReference>
<keyword evidence="3 8" id="KW-0597">Phosphoprotein</keyword>
<evidence type="ECO:0000256" key="4">
    <source>
        <dbReference type="ARBA" id="ARBA00022679"/>
    </source>
</evidence>
<dbReference type="Proteomes" id="UP000199440">
    <property type="component" value="Unassembled WGS sequence"/>
</dbReference>
<dbReference type="SMART" id="SM00387">
    <property type="entry name" value="HATPase_c"/>
    <property type="match status" value="1"/>
</dbReference>
<evidence type="ECO:0000259" key="12">
    <source>
        <dbReference type="PROSITE" id="PS50110"/>
    </source>
</evidence>
<evidence type="ECO:0000256" key="3">
    <source>
        <dbReference type="ARBA" id="ARBA00022553"/>
    </source>
</evidence>
<dbReference type="Pfam" id="PF00072">
    <property type="entry name" value="Response_reg"/>
    <property type="match status" value="1"/>
</dbReference>
<protein>
    <recommendedName>
        <fullName evidence="2">histidine kinase</fullName>
        <ecNumber evidence="2">2.7.13.3</ecNumber>
    </recommendedName>
</protein>
<sequence>MHKTSYITIWIFYFFAIGFAQEKKLEYSQNLTISEGLAHNGVTSILEDARGYMWVGTYDGLNSYNGYEFKVFKNTVEKNLLVSNRVRTISEMENGELWIGTDDGITAYNYILERFTNVYANKLIGKGINGPIVRKILTDKQDDSVLCATEDNGLLLFKTDHTFIKRYVPPKGFHDEPISFLDGLALDSNNYLFSTSAGLVLFKKNKEEFLQIFENDVTASTAILQLDSNTLLATLSNGIVVFGFDKSGDTYSFESAIKKMETERFNSAALDKNGKLWLGTMTNGVVQIENIAAFKKEPTYSVSSYAPESGLLRTSCVYPSENNGCWIGTFNKGLFRFNLDANPFKKYMGGSSYDFSIHQNNVTYITALDSHRVLMTASLDRIALFNTTSAKFEPLPFNLPNDDKFNVSSAFVDSRNNIWMMLRENGGLIRVKDGQTDWENLDSYENTTLLAEGTIRSITEDKYGNIWIATANNIFKISISNANTITQVQTLDKNPYFQKNKLSLIRRIYVDPLYDFLWMGTDADGLFRLDIDNKTPLSALEVKQYISDKSVKNSLSSNFVSDILRLPNDELWISTERGGICKVIDSETDPKFISFSEKDGLSNNVVKSLRYDKEGNLWAATNIGLNKYNLTDHTLRTFGKEDGLPFDDFWYASTALDDGTLLFSGLEGFCYFSPKDISEHEALPQLQFGDLKIFNHTVVPGDTIDGRVLLDKNISAQDQLNLKYDENVFSIELASLHYSNPENHKLKYKLIPIDEEWIEVPSSRRFVTYNGLQPGKYTLTALASNSANEWSEPKTLKIVIAPPWWKTVQAYVLYVILTLLILGTVLYYILKLQGLRHNVVIEQLEKNKEKEVNLAKLRFFANISHELKTPINLINSPLKILSNRFKGNVDVSEKLGLIERQSKKISQLISQVHDFERADANLLEMEYSRFYFDTFLKDLIVDFKFLAENNHKELNVVAKNSNIIVSADRDKLEKVFNNILSNAFKYTGENDVIAITYESNDKDLIVSVSDTGRGIDKADLPHIFERFYQSHKKENAHTSGSGIGLAFSKRLVEMHYGYITVESMPNKGTTIFVRLPIVKKESAEDQTAKKKAIISAENEQVVEEQLAQKIDASVIEASGNYSENVIFYVEDNLDMRLYVSKILSQFFKVKTFNNGKECFDAMENQWPDMVISDIQMPIMNGLDLCKRIKSDMKTSHIPVILLTAFANIEDQLQGIRDGADAYIKKPFDPRHLIARTEALLENRKRLRERFEIGIPLAKDNNINRRNDSAFLEKLYHLMSENLDNQALDMDQFARKLYLNRTHFYQKVKALTNKTPFELLKMYRLKKAAELLIQKQELSVNEVYIMTGFKSRTHFSKLFKEKYKVSPGQYSSSIKQKSL</sequence>
<dbReference type="InterPro" id="IPR009057">
    <property type="entry name" value="Homeodomain-like_sf"/>
</dbReference>
<keyword evidence="9" id="KW-1133">Transmembrane helix</keyword>
<comment type="catalytic activity">
    <reaction evidence="1">
        <text>ATP + protein L-histidine = ADP + protein N-phospho-L-histidine.</text>
        <dbReference type="EC" id="2.7.13.3"/>
    </reaction>
</comment>
<reference evidence="14" key="1">
    <citation type="submission" date="2016-10" db="EMBL/GenBank/DDBJ databases">
        <authorList>
            <person name="Varghese N."/>
            <person name="Submissions S."/>
        </authorList>
    </citation>
    <scope>NUCLEOTIDE SEQUENCE [LARGE SCALE GENOMIC DNA]</scope>
    <source>
        <strain evidence="14">DSM 19886</strain>
    </source>
</reference>
<dbReference type="PANTHER" id="PTHR43547">
    <property type="entry name" value="TWO-COMPONENT HISTIDINE KINASE"/>
    <property type="match status" value="1"/>
</dbReference>
<feature type="modified residue" description="4-aspartylphosphate" evidence="8">
    <location>
        <position position="1173"/>
    </location>
</feature>
<dbReference type="InterPro" id="IPR011006">
    <property type="entry name" value="CheY-like_superfamily"/>
</dbReference>
<dbReference type="GO" id="GO:0043565">
    <property type="term" value="F:sequence-specific DNA binding"/>
    <property type="evidence" value="ECO:0007669"/>
    <property type="project" value="InterPro"/>
</dbReference>
<dbReference type="InterPro" id="IPR018060">
    <property type="entry name" value="HTH_AraC"/>
</dbReference>
<dbReference type="SUPFAM" id="SSF55874">
    <property type="entry name" value="ATPase domain of HSP90 chaperone/DNA topoisomerase II/histidine kinase"/>
    <property type="match status" value="1"/>
</dbReference>
<dbReference type="Pfam" id="PF08450">
    <property type="entry name" value="SGL"/>
    <property type="match status" value="1"/>
</dbReference>
<evidence type="ECO:0000256" key="5">
    <source>
        <dbReference type="ARBA" id="ARBA00022777"/>
    </source>
</evidence>
<evidence type="ECO:0000256" key="8">
    <source>
        <dbReference type="PROSITE-ProRule" id="PRU00169"/>
    </source>
</evidence>
<dbReference type="SUPFAM" id="SSF52172">
    <property type="entry name" value="CheY-like"/>
    <property type="match status" value="1"/>
</dbReference>
<keyword evidence="9" id="KW-0472">Membrane</keyword>
<dbReference type="CDD" id="cd00075">
    <property type="entry name" value="HATPase"/>
    <property type="match status" value="1"/>
</dbReference>
<dbReference type="Pfam" id="PF07494">
    <property type="entry name" value="Reg_prop"/>
    <property type="match status" value="3"/>
</dbReference>
<evidence type="ECO:0000256" key="2">
    <source>
        <dbReference type="ARBA" id="ARBA00012438"/>
    </source>
</evidence>
<dbReference type="Pfam" id="PF00512">
    <property type="entry name" value="HisKA"/>
    <property type="match status" value="1"/>
</dbReference>
<dbReference type="Pfam" id="PF02518">
    <property type="entry name" value="HATPase_c"/>
    <property type="match status" value="1"/>
</dbReference>
<feature type="transmembrane region" description="Helical" evidence="9">
    <location>
        <begin position="811"/>
        <end position="830"/>
    </location>
</feature>
<dbReference type="SMART" id="SM00388">
    <property type="entry name" value="HisKA"/>
    <property type="match status" value="1"/>
</dbReference>
<dbReference type="Gene3D" id="3.40.50.2300">
    <property type="match status" value="1"/>
</dbReference>
<dbReference type="FunFam" id="3.30.565.10:FF:000006">
    <property type="entry name" value="Sensor histidine kinase WalK"/>
    <property type="match status" value="1"/>
</dbReference>
<keyword evidence="7" id="KW-0804">Transcription</keyword>
<dbReference type="PRINTS" id="PR00344">
    <property type="entry name" value="BCTRLSENSOR"/>
</dbReference>
<evidence type="ECO:0000256" key="7">
    <source>
        <dbReference type="ARBA" id="ARBA00023163"/>
    </source>
</evidence>
<dbReference type="STRING" id="192904.SAMN04488514_101999"/>
<proteinExistence type="predicted"/>
<dbReference type="GO" id="GO:0000155">
    <property type="term" value="F:phosphorelay sensor kinase activity"/>
    <property type="evidence" value="ECO:0007669"/>
    <property type="project" value="InterPro"/>
</dbReference>
<dbReference type="InterPro" id="IPR011123">
    <property type="entry name" value="Y_Y_Y"/>
</dbReference>
<dbReference type="InterPro" id="IPR013658">
    <property type="entry name" value="SGL"/>
</dbReference>
<keyword evidence="6" id="KW-0805">Transcription regulation</keyword>
<dbReference type="PANTHER" id="PTHR43547:SF2">
    <property type="entry name" value="HYBRID SIGNAL TRANSDUCTION HISTIDINE KINASE C"/>
    <property type="match status" value="1"/>
</dbReference>
<dbReference type="Gene3D" id="1.10.10.60">
    <property type="entry name" value="Homeodomain-like"/>
    <property type="match status" value="1"/>
</dbReference>
<dbReference type="CDD" id="cd00156">
    <property type="entry name" value="REC"/>
    <property type="match status" value="1"/>
</dbReference>
<dbReference type="Pfam" id="PF12833">
    <property type="entry name" value="HTH_18"/>
    <property type="match status" value="1"/>
</dbReference>
<dbReference type="Gene3D" id="1.10.287.130">
    <property type="match status" value="1"/>
</dbReference>
<dbReference type="Gene3D" id="2.60.40.10">
    <property type="entry name" value="Immunoglobulins"/>
    <property type="match status" value="1"/>
</dbReference>
<dbReference type="OrthoDB" id="9809670at2"/>
<organism evidence="13 14">
    <name type="scientific">Kriegella aquimaris</name>
    <dbReference type="NCBI Taxonomy" id="192904"/>
    <lineage>
        <taxon>Bacteria</taxon>
        <taxon>Pseudomonadati</taxon>
        <taxon>Bacteroidota</taxon>
        <taxon>Flavobacteriia</taxon>
        <taxon>Flavobacteriales</taxon>
        <taxon>Flavobacteriaceae</taxon>
        <taxon>Kriegella</taxon>
    </lineage>
</organism>
<evidence type="ECO:0000259" key="10">
    <source>
        <dbReference type="PROSITE" id="PS01124"/>
    </source>
</evidence>
<evidence type="ECO:0000313" key="13">
    <source>
        <dbReference type="EMBL" id="SDL49302.1"/>
    </source>
</evidence>
<keyword evidence="14" id="KW-1185">Reference proteome</keyword>
<feature type="domain" description="Histidine kinase" evidence="11">
    <location>
        <begin position="862"/>
        <end position="1079"/>
    </location>
</feature>
<evidence type="ECO:0000259" key="11">
    <source>
        <dbReference type="PROSITE" id="PS50109"/>
    </source>
</evidence>
<dbReference type="InterPro" id="IPR004358">
    <property type="entry name" value="Sig_transdc_His_kin-like_C"/>
</dbReference>
<feature type="domain" description="HTH araC/xylS-type" evidence="10">
    <location>
        <begin position="1272"/>
        <end position="1372"/>
    </location>
</feature>
<dbReference type="InterPro" id="IPR011110">
    <property type="entry name" value="Reg_prop"/>
</dbReference>
<evidence type="ECO:0000313" key="14">
    <source>
        <dbReference type="Proteomes" id="UP000199440"/>
    </source>
</evidence>
<dbReference type="Gene3D" id="2.130.10.10">
    <property type="entry name" value="YVTN repeat-like/Quinoprotein amine dehydrogenase"/>
    <property type="match status" value="3"/>
</dbReference>
<feature type="domain" description="Response regulatory" evidence="12">
    <location>
        <begin position="1125"/>
        <end position="1240"/>
    </location>
</feature>
<gene>
    <name evidence="13" type="ORF">SAMN04488514_101999</name>
</gene>
<dbReference type="SMART" id="SM00342">
    <property type="entry name" value="HTH_ARAC"/>
    <property type="match status" value="1"/>
</dbReference>
<dbReference type="InterPro" id="IPR013783">
    <property type="entry name" value="Ig-like_fold"/>
</dbReference>
<keyword evidence="5 13" id="KW-0418">Kinase</keyword>
<dbReference type="PROSITE" id="PS50109">
    <property type="entry name" value="HIS_KIN"/>
    <property type="match status" value="1"/>
</dbReference>
<evidence type="ECO:0000256" key="6">
    <source>
        <dbReference type="ARBA" id="ARBA00023015"/>
    </source>
</evidence>
<dbReference type="SMART" id="SM00448">
    <property type="entry name" value="REC"/>
    <property type="match status" value="1"/>
</dbReference>
<dbReference type="PROSITE" id="PS01124">
    <property type="entry name" value="HTH_ARAC_FAMILY_2"/>
    <property type="match status" value="1"/>
</dbReference>
<dbReference type="GO" id="GO:0003700">
    <property type="term" value="F:DNA-binding transcription factor activity"/>
    <property type="evidence" value="ECO:0007669"/>
    <property type="project" value="InterPro"/>
</dbReference>
<dbReference type="Pfam" id="PF07495">
    <property type="entry name" value="Y_Y_Y"/>
    <property type="match status" value="1"/>
</dbReference>
<dbReference type="EC" id="2.7.13.3" evidence="2"/>
<name>A0A1G9KI61_9FLAO</name>
<dbReference type="InterPro" id="IPR015943">
    <property type="entry name" value="WD40/YVTN_repeat-like_dom_sf"/>
</dbReference>